<accession>A0A2V3W8K7</accession>
<dbReference type="Proteomes" id="UP000247978">
    <property type="component" value="Unassembled WGS sequence"/>
</dbReference>
<comment type="caution">
    <text evidence="1">The sequence shown here is derived from an EMBL/GenBank/DDBJ whole genome shotgun (WGS) entry which is preliminary data.</text>
</comment>
<dbReference type="RefSeq" id="WP_110394211.1">
    <property type="nucleotide sequence ID" value="NZ_JADIJL010000001.1"/>
</dbReference>
<gene>
    <name evidence="1" type="ORF">DFR56_102271</name>
</gene>
<dbReference type="OrthoDB" id="2455195at2"/>
<keyword evidence="1" id="KW-0946">Virion</keyword>
<dbReference type="InterPro" id="IPR020108">
    <property type="entry name" value="Spore_coat_CotD"/>
</dbReference>
<keyword evidence="2" id="KW-1185">Reference proteome</keyword>
<dbReference type="Pfam" id="PF11122">
    <property type="entry name" value="Spore-coat_CotD"/>
    <property type="match status" value="1"/>
</dbReference>
<protein>
    <submittedName>
        <fullName evidence="1">Inner spore coat protein D</fullName>
    </submittedName>
</protein>
<name>A0A2V3W8K7_9BACI</name>
<dbReference type="EMBL" id="QJJQ01000002">
    <property type="protein sequence ID" value="PXW89494.1"/>
    <property type="molecule type" value="Genomic_DNA"/>
</dbReference>
<proteinExistence type="predicted"/>
<reference evidence="1 2" key="1">
    <citation type="submission" date="2018-05" db="EMBL/GenBank/DDBJ databases">
        <title>Genomic Encyclopedia of Type Strains, Phase IV (KMG-IV): sequencing the most valuable type-strain genomes for metagenomic binning, comparative biology and taxonomic classification.</title>
        <authorList>
            <person name="Goeker M."/>
        </authorList>
    </citation>
    <scope>NUCLEOTIDE SEQUENCE [LARGE SCALE GENOMIC DNA]</scope>
    <source>
        <strain evidence="1 2">DSM 28556</strain>
    </source>
</reference>
<dbReference type="AlphaFoldDB" id="A0A2V3W8K7"/>
<evidence type="ECO:0000313" key="1">
    <source>
        <dbReference type="EMBL" id="PXW89494.1"/>
    </source>
</evidence>
<sequence>MSRNHCGCRGKCNCQKPRQIVYPVREEVKHCHTEERVQHIHPSHTTVVNHHTIKNEHLYPHSTSCENRVNEVDVRGAYERPGNEVRGAYGGKCDGRVGGVRDNKCCGRRRRGWW</sequence>
<evidence type="ECO:0000313" key="2">
    <source>
        <dbReference type="Proteomes" id="UP000247978"/>
    </source>
</evidence>
<organism evidence="1 2">
    <name type="scientific">Pseudogracilibacillus auburnensis</name>
    <dbReference type="NCBI Taxonomy" id="1494959"/>
    <lineage>
        <taxon>Bacteria</taxon>
        <taxon>Bacillati</taxon>
        <taxon>Bacillota</taxon>
        <taxon>Bacilli</taxon>
        <taxon>Bacillales</taxon>
        <taxon>Bacillaceae</taxon>
        <taxon>Pseudogracilibacillus</taxon>
    </lineage>
</organism>
<keyword evidence="1" id="KW-0167">Capsid protein</keyword>